<sequence length="87" mass="9757">MTHLLRLDAVAHRDEFAVRLDGHLLGHVVRDPRALTEIWTWWADGGGVPQQHEDSREMAVYRLLVGYGLDFPTARSLVQRGAVLVAA</sequence>
<dbReference type="AlphaFoldDB" id="A0A7Y9YHZ7"/>
<evidence type="ECO:0000313" key="2">
    <source>
        <dbReference type="Proteomes" id="UP000537326"/>
    </source>
</evidence>
<dbReference type="RefSeq" id="WP_179531587.1">
    <property type="nucleotide sequence ID" value="NZ_BAAAPP010000005.1"/>
</dbReference>
<gene>
    <name evidence="1" type="ORF">BKA05_002320</name>
</gene>
<name>A0A7Y9YHZ7_9ACTN</name>
<protein>
    <submittedName>
        <fullName evidence="1">Uncharacterized protein</fullName>
    </submittedName>
</protein>
<reference evidence="1 2" key="1">
    <citation type="submission" date="2020-07" db="EMBL/GenBank/DDBJ databases">
        <title>Sequencing the genomes of 1000 actinobacteria strains.</title>
        <authorList>
            <person name="Klenk H.-P."/>
        </authorList>
    </citation>
    <scope>NUCLEOTIDE SEQUENCE [LARGE SCALE GENOMIC DNA]</scope>
    <source>
        <strain evidence="1 2">DSM 18248</strain>
    </source>
</reference>
<organism evidence="1 2">
    <name type="scientific">Nocardioides marinus</name>
    <dbReference type="NCBI Taxonomy" id="374514"/>
    <lineage>
        <taxon>Bacteria</taxon>
        <taxon>Bacillati</taxon>
        <taxon>Actinomycetota</taxon>
        <taxon>Actinomycetes</taxon>
        <taxon>Propionibacteriales</taxon>
        <taxon>Nocardioidaceae</taxon>
        <taxon>Nocardioides</taxon>
    </lineage>
</organism>
<dbReference type="Proteomes" id="UP000537326">
    <property type="component" value="Unassembled WGS sequence"/>
</dbReference>
<proteinExistence type="predicted"/>
<keyword evidence="2" id="KW-1185">Reference proteome</keyword>
<accession>A0A7Y9YHZ7</accession>
<comment type="caution">
    <text evidence="1">The sequence shown here is derived from an EMBL/GenBank/DDBJ whole genome shotgun (WGS) entry which is preliminary data.</text>
</comment>
<dbReference type="EMBL" id="JACBZI010000001">
    <property type="protein sequence ID" value="NYI10805.1"/>
    <property type="molecule type" value="Genomic_DNA"/>
</dbReference>
<evidence type="ECO:0000313" key="1">
    <source>
        <dbReference type="EMBL" id="NYI10805.1"/>
    </source>
</evidence>